<dbReference type="SUPFAM" id="SSF55424">
    <property type="entry name" value="FAD/NAD-linked reductases, dimerisation (C-terminal) domain"/>
    <property type="match status" value="1"/>
</dbReference>
<evidence type="ECO:0000256" key="4">
    <source>
        <dbReference type="ARBA" id="ARBA00023002"/>
    </source>
</evidence>
<dbReference type="InterPro" id="IPR050446">
    <property type="entry name" value="FAD-oxidoreductase/Apoptosis"/>
</dbReference>
<dbReference type="PANTHER" id="PTHR43557">
    <property type="entry name" value="APOPTOSIS-INDUCING FACTOR 1"/>
    <property type="match status" value="1"/>
</dbReference>
<evidence type="ECO:0000256" key="1">
    <source>
        <dbReference type="ARBA" id="ARBA00001974"/>
    </source>
</evidence>
<dbReference type="InterPro" id="IPR016156">
    <property type="entry name" value="FAD/NAD-linked_Rdtase_dimer_sf"/>
</dbReference>
<keyword evidence="8" id="KW-1185">Reference proteome</keyword>
<evidence type="ECO:0000256" key="2">
    <source>
        <dbReference type="ARBA" id="ARBA00022630"/>
    </source>
</evidence>
<feature type="domain" description="Reductase C-terminal" evidence="6">
    <location>
        <begin position="326"/>
        <end position="385"/>
    </location>
</feature>
<keyword evidence="4" id="KW-0560">Oxidoreductase</keyword>
<evidence type="ECO:0000259" key="5">
    <source>
        <dbReference type="Pfam" id="PF07992"/>
    </source>
</evidence>
<dbReference type="PANTHER" id="PTHR43557:SF2">
    <property type="entry name" value="RIESKE DOMAIN-CONTAINING PROTEIN-RELATED"/>
    <property type="match status" value="1"/>
</dbReference>
<dbReference type="Gene3D" id="3.50.50.60">
    <property type="entry name" value="FAD/NAD(P)-binding domain"/>
    <property type="match status" value="2"/>
</dbReference>
<dbReference type="PRINTS" id="PR00411">
    <property type="entry name" value="PNDRDTASEI"/>
</dbReference>
<dbReference type="SUPFAM" id="SSF51905">
    <property type="entry name" value="FAD/NAD(P)-binding domain"/>
    <property type="match status" value="1"/>
</dbReference>
<dbReference type="InterPro" id="IPR023753">
    <property type="entry name" value="FAD/NAD-binding_dom"/>
</dbReference>
<dbReference type="Pfam" id="PF07992">
    <property type="entry name" value="Pyr_redox_2"/>
    <property type="match status" value="1"/>
</dbReference>
<proteinExistence type="predicted"/>
<evidence type="ECO:0000313" key="7">
    <source>
        <dbReference type="EMBL" id="GLQ12116.1"/>
    </source>
</evidence>
<evidence type="ECO:0000256" key="3">
    <source>
        <dbReference type="ARBA" id="ARBA00022827"/>
    </source>
</evidence>
<dbReference type="Pfam" id="PF14759">
    <property type="entry name" value="Reductase_C"/>
    <property type="match status" value="1"/>
</dbReference>
<dbReference type="EMBL" id="BSNG01000003">
    <property type="protein sequence ID" value="GLQ12116.1"/>
    <property type="molecule type" value="Genomic_DNA"/>
</dbReference>
<keyword evidence="2" id="KW-0285">Flavoprotein</keyword>
<dbReference type="RefSeq" id="WP_284393918.1">
    <property type="nucleotide sequence ID" value="NZ_BSNG01000003.1"/>
</dbReference>
<gene>
    <name evidence="7" type="ORF">GCM10007913_40480</name>
</gene>
<dbReference type="Gene3D" id="3.30.390.30">
    <property type="match status" value="1"/>
</dbReference>
<dbReference type="PRINTS" id="PR00368">
    <property type="entry name" value="FADPNR"/>
</dbReference>
<keyword evidence="3" id="KW-0274">FAD</keyword>
<protein>
    <submittedName>
        <fullName evidence="7">Ferredoxin reductase</fullName>
    </submittedName>
</protein>
<comment type="cofactor">
    <cofactor evidence="1">
        <name>FAD</name>
        <dbReference type="ChEBI" id="CHEBI:57692"/>
    </cofactor>
</comment>
<name>A0ABQ5UN05_9HYPH</name>
<sequence>MSSVAGDNLDIVIAGAGHSGIKVAAALRKNGWAGAITLFGEESVLPYDRPPLSKAVLLGKKRADDCTFFAREWYDDQKVTVRLGETVSAIDRQSRRVLTDKGLYVSFDRLVLAMGSAPNELKVRGAELEGVLPLREPHHAEKIASKLHPGKPIVIIGAGVIGLEVAAAAIERGCDVTVIETASRAMARSLPEVVSGMLVDSHRKRGVTFRFDTGVVAIEGNGGVEGVTTSDGQSIPAGIVVYGVGATPRTALAADAGLSVENGIIVDAMLRTDDPFIYACGDVCRYTSQLFGTSVRLENWRNAEEQASVVANNLTGQNAVYDPIPWFWTNQYDLALQVAGIPAMGANHVVQKVGETHLTLSAAAEGRLVGVSALGSIRDVAALIRTYRAHIGKPISDLEIQ</sequence>
<feature type="domain" description="FAD/NAD(P)-binding" evidence="5">
    <location>
        <begin position="10"/>
        <end position="307"/>
    </location>
</feature>
<comment type="caution">
    <text evidence="7">The sequence shown here is derived from an EMBL/GenBank/DDBJ whole genome shotgun (WGS) entry which is preliminary data.</text>
</comment>
<dbReference type="InterPro" id="IPR036188">
    <property type="entry name" value="FAD/NAD-bd_sf"/>
</dbReference>
<dbReference type="Proteomes" id="UP001161406">
    <property type="component" value="Unassembled WGS sequence"/>
</dbReference>
<reference evidence="7" key="2">
    <citation type="submission" date="2023-01" db="EMBL/GenBank/DDBJ databases">
        <title>Draft genome sequence of Devosia yakushimensis strain NBRC 103855.</title>
        <authorList>
            <person name="Sun Q."/>
            <person name="Mori K."/>
        </authorList>
    </citation>
    <scope>NUCLEOTIDE SEQUENCE</scope>
    <source>
        <strain evidence="7">NBRC 103855</strain>
    </source>
</reference>
<reference evidence="7" key="1">
    <citation type="journal article" date="2014" name="Int. J. Syst. Evol. Microbiol.">
        <title>Complete genome of a new Firmicutes species belonging to the dominant human colonic microbiota ('Ruminococcus bicirculans') reveals two chromosomes and a selective capacity to utilize plant glucans.</title>
        <authorList>
            <consortium name="NISC Comparative Sequencing Program"/>
            <person name="Wegmann U."/>
            <person name="Louis P."/>
            <person name="Goesmann A."/>
            <person name="Henrissat B."/>
            <person name="Duncan S.H."/>
            <person name="Flint H.J."/>
        </authorList>
    </citation>
    <scope>NUCLEOTIDE SEQUENCE</scope>
    <source>
        <strain evidence="7">NBRC 103855</strain>
    </source>
</reference>
<evidence type="ECO:0000259" key="6">
    <source>
        <dbReference type="Pfam" id="PF14759"/>
    </source>
</evidence>
<evidence type="ECO:0000313" key="8">
    <source>
        <dbReference type="Proteomes" id="UP001161406"/>
    </source>
</evidence>
<accession>A0ABQ5UN05</accession>
<dbReference type="InterPro" id="IPR028202">
    <property type="entry name" value="Reductase_C"/>
</dbReference>
<organism evidence="7 8">
    <name type="scientific">Devosia yakushimensis</name>
    <dbReference type="NCBI Taxonomy" id="470028"/>
    <lineage>
        <taxon>Bacteria</taxon>
        <taxon>Pseudomonadati</taxon>
        <taxon>Pseudomonadota</taxon>
        <taxon>Alphaproteobacteria</taxon>
        <taxon>Hyphomicrobiales</taxon>
        <taxon>Devosiaceae</taxon>
        <taxon>Devosia</taxon>
    </lineage>
</organism>